<dbReference type="AlphaFoldDB" id="A0A2R6WEF3"/>
<dbReference type="EMBL" id="KZ772773">
    <property type="protein sequence ID" value="PTQ32225.1"/>
    <property type="molecule type" value="Genomic_DNA"/>
</dbReference>
<reference evidence="3" key="1">
    <citation type="journal article" date="2017" name="Cell">
        <title>Insights into land plant evolution garnered from the Marchantia polymorpha genome.</title>
        <authorList>
            <person name="Bowman J.L."/>
            <person name="Kohchi T."/>
            <person name="Yamato K.T."/>
            <person name="Jenkins J."/>
            <person name="Shu S."/>
            <person name="Ishizaki K."/>
            <person name="Yamaoka S."/>
            <person name="Nishihama R."/>
            <person name="Nakamura Y."/>
            <person name="Berger F."/>
            <person name="Adam C."/>
            <person name="Aki S.S."/>
            <person name="Althoff F."/>
            <person name="Araki T."/>
            <person name="Arteaga-Vazquez M.A."/>
            <person name="Balasubrmanian S."/>
            <person name="Barry K."/>
            <person name="Bauer D."/>
            <person name="Boehm C.R."/>
            <person name="Briginshaw L."/>
            <person name="Caballero-Perez J."/>
            <person name="Catarino B."/>
            <person name="Chen F."/>
            <person name="Chiyoda S."/>
            <person name="Chovatia M."/>
            <person name="Davies K.M."/>
            <person name="Delmans M."/>
            <person name="Demura T."/>
            <person name="Dierschke T."/>
            <person name="Dolan L."/>
            <person name="Dorantes-Acosta A.E."/>
            <person name="Eklund D.M."/>
            <person name="Florent S.N."/>
            <person name="Flores-Sandoval E."/>
            <person name="Fujiyama A."/>
            <person name="Fukuzawa H."/>
            <person name="Galik B."/>
            <person name="Grimanelli D."/>
            <person name="Grimwood J."/>
            <person name="Grossniklaus U."/>
            <person name="Hamada T."/>
            <person name="Haseloff J."/>
            <person name="Hetherington A.J."/>
            <person name="Higo A."/>
            <person name="Hirakawa Y."/>
            <person name="Hundley H.N."/>
            <person name="Ikeda Y."/>
            <person name="Inoue K."/>
            <person name="Inoue S.I."/>
            <person name="Ishida S."/>
            <person name="Jia Q."/>
            <person name="Kakita M."/>
            <person name="Kanazawa T."/>
            <person name="Kawai Y."/>
            <person name="Kawashima T."/>
            <person name="Kennedy M."/>
            <person name="Kinose K."/>
            <person name="Kinoshita T."/>
            <person name="Kohara Y."/>
            <person name="Koide E."/>
            <person name="Komatsu K."/>
            <person name="Kopischke S."/>
            <person name="Kubo M."/>
            <person name="Kyozuka J."/>
            <person name="Lagercrantz U."/>
            <person name="Lin S.S."/>
            <person name="Lindquist E."/>
            <person name="Lipzen A.M."/>
            <person name="Lu C.W."/>
            <person name="De Luna E."/>
            <person name="Martienssen R.A."/>
            <person name="Minamino N."/>
            <person name="Mizutani M."/>
            <person name="Mizutani M."/>
            <person name="Mochizuki N."/>
            <person name="Monte I."/>
            <person name="Mosher R."/>
            <person name="Nagasaki H."/>
            <person name="Nakagami H."/>
            <person name="Naramoto S."/>
            <person name="Nishitani K."/>
            <person name="Ohtani M."/>
            <person name="Okamoto T."/>
            <person name="Okumura M."/>
            <person name="Phillips J."/>
            <person name="Pollak B."/>
            <person name="Reinders A."/>
            <person name="Rovekamp M."/>
            <person name="Sano R."/>
            <person name="Sawa S."/>
            <person name="Schmid M.W."/>
            <person name="Shirakawa M."/>
            <person name="Solano R."/>
            <person name="Spunde A."/>
            <person name="Suetsugu N."/>
            <person name="Sugano S."/>
            <person name="Sugiyama A."/>
            <person name="Sun R."/>
            <person name="Suzuki Y."/>
            <person name="Takenaka M."/>
            <person name="Takezawa D."/>
            <person name="Tomogane H."/>
            <person name="Tsuzuki M."/>
            <person name="Ueda T."/>
            <person name="Umeda M."/>
            <person name="Ward J.M."/>
            <person name="Watanabe Y."/>
            <person name="Yazaki K."/>
            <person name="Yokoyama R."/>
            <person name="Yoshitake Y."/>
            <person name="Yotsui I."/>
            <person name="Zachgo S."/>
            <person name="Schmutz J."/>
        </authorList>
    </citation>
    <scope>NUCLEOTIDE SEQUENCE [LARGE SCALE GENOMIC DNA]</scope>
    <source>
        <strain evidence="3">Tak-1</strain>
    </source>
</reference>
<feature type="compositionally biased region" description="Basic residues" evidence="1">
    <location>
        <begin position="45"/>
        <end position="56"/>
    </location>
</feature>
<evidence type="ECO:0000256" key="1">
    <source>
        <dbReference type="SAM" id="MobiDB-lite"/>
    </source>
</evidence>
<dbReference type="Gramene" id="Mp4g20770.1">
    <property type="protein sequence ID" value="Mp4g20770.1.cds1"/>
    <property type="gene ID" value="Mp4g20770"/>
</dbReference>
<accession>A0A2R6WEF3</accession>
<sequence length="119" mass="13612">MIPKNFRKQTFKIQKFHNFRKEWSEFATIKVENELTAPPKVVTTHTHKNQCSRSRKSPTLAHPTPPPAPREAISKTKHLNSVHIDSLVTAANGRRFAHSLAQRQICPLPQSEAKIKNKK</sequence>
<proteinExistence type="predicted"/>
<protein>
    <submittedName>
        <fullName evidence="2">Uncharacterized protein</fullName>
    </submittedName>
</protein>
<keyword evidence="3" id="KW-1185">Reference proteome</keyword>
<feature type="region of interest" description="Disordered" evidence="1">
    <location>
        <begin position="40"/>
        <end position="72"/>
    </location>
</feature>
<gene>
    <name evidence="2" type="ORF">MARPO_0101s0023</name>
</gene>
<dbReference type="Proteomes" id="UP000244005">
    <property type="component" value="Unassembled WGS sequence"/>
</dbReference>
<name>A0A2R6WEF3_MARPO</name>
<evidence type="ECO:0000313" key="3">
    <source>
        <dbReference type="Proteomes" id="UP000244005"/>
    </source>
</evidence>
<organism evidence="2 3">
    <name type="scientific">Marchantia polymorpha</name>
    <name type="common">Common liverwort</name>
    <name type="synonym">Marchantia aquatica</name>
    <dbReference type="NCBI Taxonomy" id="3197"/>
    <lineage>
        <taxon>Eukaryota</taxon>
        <taxon>Viridiplantae</taxon>
        <taxon>Streptophyta</taxon>
        <taxon>Embryophyta</taxon>
        <taxon>Marchantiophyta</taxon>
        <taxon>Marchantiopsida</taxon>
        <taxon>Marchantiidae</taxon>
        <taxon>Marchantiales</taxon>
        <taxon>Marchantiaceae</taxon>
        <taxon>Marchantia</taxon>
    </lineage>
</organism>
<evidence type="ECO:0000313" key="2">
    <source>
        <dbReference type="EMBL" id="PTQ32225.1"/>
    </source>
</evidence>